<organism evidence="1 2">
    <name type="scientific">Malassezia restricta (strain ATCC 96810 / NBRC 103918 / CBS 7877)</name>
    <name type="common">Seborrheic dermatitis infection agent</name>
    <dbReference type="NCBI Taxonomy" id="425264"/>
    <lineage>
        <taxon>Eukaryota</taxon>
        <taxon>Fungi</taxon>
        <taxon>Dikarya</taxon>
        <taxon>Basidiomycota</taxon>
        <taxon>Ustilaginomycotina</taxon>
        <taxon>Malasseziomycetes</taxon>
        <taxon>Malasseziales</taxon>
        <taxon>Malasseziaceae</taxon>
        <taxon>Malassezia</taxon>
    </lineage>
</organism>
<reference evidence="1 2" key="1">
    <citation type="submission" date="2018-10" db="EMBL/GenBank/DDBJ databases">
        <title>Complete genome sequence of Malassezia restricta CBS 7877.</title>
        <authorList>
            <person name="Morand S.C."/>
            <person name="Bertignac M."/>
            <person name="Iltis A."/>
            <person name="Kolder I."/>
            <person name="Pirovano W."/>
            <person name="Jourdain R."/>
            <person name="Clavaud C."/>
        </authorList>
    </citation>
    <scope>NUCLEOTIDE SEQUENCE [LARGE SCALE GENOMIC DNA]</scope>
    <source>
        <strain evidence="1 2">CBS 7877</strain>
    </source>
</reference>
<dbReference type="AlphaFoldDB" id="A0A3G2S8K3"/>
<dbReference type="OrthoDB" id="3366087at2759"/>
<keyword evidence="2" id="KW-1185">Reference proteome</keyword>
<gene>
    <name evidence="1" type="ORF">DNF11_2619</name>
</gene>
<evidence type="ECO:0000313" key="2">
    <source>
        <dbReference type="Proteomes" id="UP000269793"/>
    </source>
</evidence>
<evidence type="ECO:0000313" key="1">
    <source>
        <dbReference type="EMBL" id="AYO43569.1"/>
    </source>
</evidence>
<sequence>MQANAGFPPAVRRAIDEAYGRRGPFRHVLLGALRAPRVTPHEAELRYPPALRVPTVSPALRALLVSQHAHRGSAPRAASLACPPKLHVAIETVERIPGRRVGRRRVVRAHRQWLATQLKRLRAPLCVRVEADEASEDVRAWNDYYAQLYTQLETLARSTPPRRELPRYVAAARAAAVQAQPRQVLRRCVSFGERGRRRMWAAVLASAPVLTLRARDMPAPSARARSAMDAAVEGLGAAARRAVRVAVSPWALYGGKGPRLCRAWATPAEAAYLRHVP</sequence>
<name>A0A3G2S8K3_MALR7</name>
<dbReference type="EMBL" id="CP033151">
    <property type="protein sequence ID" value="AYO43569.1"/>
    <property type="molecule type" value="Genomic_DNA"/>
</dbReference>
<accession>A0A3G2S8K3</accession>
<dbReference type="Proteomes" id="UP000269793">
    <property type="component" value="Chromosome IV"/>
</dbReference>
<proteinExistence type="predicted"/>
<dbReference type="VEuPathDB" id="FungiDB:DNF11_2619"/>
<protein>
    <submittedName>
        <fullName evidence="1">Uncharacterized protein</fullName>
    </submittedName>
</protein>